<evidence type="ECO:0000313" key="2">
    <source>
        <dbReference type="Proteomes" id="UP000306798"/>
    </source>
</evidence>
<organism evidence="1 2">
    <name type="scientific">Bifidobacterium pseudolongum</name>
    <dbReference type="NCBI Taxonomy" id="1694"/>
    <lineage>
        <taxon>Bacteria</taxon>
        <taxon>Bacillati</taxon>
        <taxon>Actinomycetota</taxon>
        <taxon>Actinomycetes</taxon>
        <taxon>Bifidobacteriales</taxon>
        <taxon>Bifidobacteriaceae</taxon>
        <taxon>Bifidobacterium</taxon>
    </lineage>
</organism>
<protein>
    <submittedName>
        <fullName evidence="1">Uncharacterized protein</fullName>
    </submittedName>
</protein>
<dbReference type="Proteomes" id="UP000306798">
    <property type="component" value="Unassembled WGS sequence"/>
</dbReference>
<accession>A0A248X436</accession>
<gene>
    <name evidence="1" type="ORF">E5991_00405</name>
</gene>
<comment type="caution">
    <text evidence="1">The sequence shown here is derived from an EMBL/GenBank/DDBJ whole genome shotgun (WGS) entry which is preliminary data.</text>
</comment>
<dbReference type="EMBL" id="SSTF01000001">
    <property type="protein sequence ID" value="THG27949.1"/>
    <property type="molecule type" value="Genomic_DNA"/>
</dbReference>
<name>A0A248X436_9BIFI</name>
<reference evidence="1 2" key="1">
    <citation type="submission" date="2019-04" db="EMBL/GenBank/DDBJ databases">
        <title>Microbes associate with the intestines of laboratory mice.</title>
        <authorList>
            <person name="Navarre W."/>
            <person name="Wong E."/>
            <person name="Huang K.C."/>
            <person name="Tropini C."/>
            <person name="Ng K."/>
            <person name="Yu B."/>
        </authorList>
    </citation>
    <scope>NUCLEOTIDE SEQUENCE [LARGE SCALE GENOMIC DNA]</scope>
    <source>
        <strain evidence="1 2">NM87_A27A</strain>
    </source>
</reference>
<dbReference type="RefSeq" id="WP_095507844.1">
    <property type="nucleotide sequence ID" value="NZ_CP022544.1"/>
</dbReference>
<evidence type="ECO:0000313" key="1">
    <source>
        <dbReference type="EMBL" id="THG27949.1"/>
    </source>
</evidence>
<proteinExistence type="predicted"/>
<sequence length="138" mass="15110">MSRLITLTNGQQVRGCKNYAINPKPGLVIDTRVELSISLDSDALQEGVPISLYVQGVTANTQTSLRVWVNGLVSGPVEITPVQFRAGYRLDSAKAGSGRGPLVLNVTSGSYTLQRLALMMSDEMNECHVIERFDEYYS</sequence>
<dbReference type="AlphaFoldDB" id="A0A248X436"/>